<organism evidence="3 4">
    <name type="scientific">Stenotrophomonas maltophilia</name>
    <name type="common">Pseudomonas maltophilia</name>
    <name type="synonym">Xanthomonas maltophilia</name>
    <dbReference type="NCBI Taxonomy" id="40324"/>
    <lineage>
        <taxon>Bacteria</taxon>
        <taxon>Pseudomonadati</taxon>
        <taxon>Pseudomonadota</taxon>
        <taxon>Gammaproteobacteria</taxon>
        <taxon>Lysobacterales</taxon>
        <taxon>Lysobacteraceae</taxon>
        <taxon>Stenotrophomonas</taxon>
        <taxon>Stenotrophomonas maltophilia group</taxon>
    </lineage>
</organism>
<dbReference type="InterPro" id="IPR002347">
    <property type="entry name" value="SDR_fam"/>
</dbReference>
<name>A0A7V8FDN1_STEMA</name>
<dbReference type="PANTHER" id="PTHR24320">
    <property type="entry name" value="RETINOL DEHYDROGENASE"/>
    <property type="match status" value="1"/>
</dbReference>
<evidence type="ECO:0000256" key="2">
    <source>
        <dbReference type="ARBA" id="ARBA00023002"/>
    </source>
</evidence>
<keyword evidence="2" id="KW-0560">Oxidoreductase</keyword>
<dbReference type="AlphaFoldDB" id="A0A7V8FDN1"/>
<dbReference type="Pfam" id="PF00106">
    <property type="entry name" value="adh_short"/>
    <property type="match status" value="1"/>
</dbReference>
<dbReference type="PRINTS" id="PR00081">
    <property type="entry name" value="GDHRDH"/>
</dbReference>
<comment type="similarity">
    <text evidence="1">Belongs to the short-chain dehydrogenases/reductases (SDR) family.</text>
</comment>
<protein>
    <submittedName>
        <fullName evidence="3">Diacetyl reductase [(S)-acetoin forming]</fullName>
    </submittedName>
</protein>
<proteinExistence type="inferred from homology"/>
<dbReference type="Gene3D" id="3.40.50.720">
    <property type="entry name" value="NAD(P)-binding Rossmann-like Domain"/>
    <property type="match status" value="1"/>
</dbReference>
<dbReference type="EMBL" id="WNDS01000005">
    <property type="protein sequence ID" value="KAF1013330.1"/>
    <property type="molecule type" value="Genomic_DNA"/>
</dbReference>
<accession>A0A7V8FDN1</accession>
<comment type="caution">
    <text evidence="3">The sequence shown here is derived from an EMBL/GenBank/DDBJ whole genome shotgun (WGS) entry which is preliminary data.</text>
</comment>
<evidence type="ECO:0000256" key="1">
    <source>
        <dbReference type="ARBA" id="ARBA00006484"/>
    </source>
</evidence>
<dbReference type="PANTHER" id="PTHR24320:SF274">
    <property type="entry name" value="CHAIN DEHYDROGENASE, PUTATIVE (AFU_ORTHOLOGUE AFUA_4G00440)-RELATED"/>
    <property type="match status" value="1"/>
</dbReference>
<dbReference type="InterPro" id="IPR036291">
    <property type="entry name" value="NAD(P)-bd_dom_sf"/>
</dbReference>
<gene>
    <name evidence="3" type="primary">budC</name>
    <name evidence="3" type="ORF">GAK31_03479</name>
</gene>
<evidence type="ECO:0000313" key="4">
    <source>
        <dbReference type="Proteomes" id="UP000487117"/>
    </source>
</evidence>
<sequence>MTRILVTGSSDGLGLLAARQLVEAGHAVVLHGRNPARAAHALAQVPGAAGALHADLSSLAEVKALAQQANDSGPFDAIIHNAAVGFAEPRRITTPDGLAQVFAVNTLAPYVLTALIKPPKRLVYVSSQLHLRGDASLHDLNWEQRRWDGMQAYADSKLHMVLLAFAIARRWPDVLSNCVEPGWVPTRMGGPGAPGDLKLGARTQAWLGAGTAPSTRVTGDYFHHHRSAEVLPAAFGPALQEQLLARCADLSGVALPLR</sequence>
<evidence type="ECO:0000313" key="3">
    <source>
        <dbReference type="EMBL" id="KAF1013330.1"/>
    </source>
</evidence>
<reference evidence="4" key="1">
    <citation type="journal article" date="2020" name="MBio">
        <title>Horizontal gene transfer to a defensive symbiont with a reduced genome amongst a multipartite beetle microbiome.</title>
        <authorList>
            <person name="Waterworth S.C."/>
            <person name="Florez L.V."/>
            <person name="Rees E.R."/>
            <person name="Hertweck C."/>
            <person name="Kaltenpoth M."/>
            <person name="Kwan J.C."/>
        </authorList>
    </citation>
    <scope>NUCLEOTIDE SEQUENCE [LARGE SCALE GENOMIC DNA]</scope>
</reference>
<dbReference type="Proteomes" id="UP000487117">
    <property type="component" value="Unassembled WGS sequence"/>
</dbReference>
<dbReference type="SUPFAM" id="SSF51735">
    <property type="entry name" value="NAD(P)-binding Rossmann-fold domains"/>
    <property type="match status" value="1"/>
</dbReference>
<dbReference type="GO" id="GO:0016491">
    <property type="term" value="F:oxidoreductase activity"/>
    <property type="evidence" value="ECO:0007669"/>
    <property type="project" value="UniProtKB-KW"/>
</dbReference>